<feature type="transmembrane region" description="Helical" evidence="1">
    <location>
        <begin position="47"/>
        <end position="67"/>
    </location>
</feature>
<proteinExistence type="predicted"/>
<comment type="caution">
    <text evidence="2">The sequence shown here is derived from an EMBL/GenBank/DDBJ whole genome shotgun (WGS) entry which is preliminary data.</text>
</comment>
<keyword evidence="1" id="KW-0812">Transmembrane</keyword>
<dbReference type="Proteomes" id="UP001358586">
    <property type="component" value="Chromosome 4"/>
</dbReference>
<keyword evidence="3" id="KW-1185">Reference proteome</keyword>
<reference evidence="2 3" key="1">
    <citation type="submission" date="2023-03" db="EMBL/GenBank/DDBJ databases">
        <title>WGS of Gossypium arboreum.</title>
        <authorList>
            <person name="Yu D."/>
        </authorList>
    </citation>
    <scope>NUCLEOTIDE SEQUENCE [LARGE SCALE GENOMIC DNA]</scope>
    <source>
        <tissue evidence="2">Leaf</tissue>
    </source>
</reference>
<name>A0ABR0Q7A1_GOSAR</name>
<organism evidence="2 3">
    <name type="scientific">Gossypium arboreum</name>
    <name type="common">Tree cotton</name>
    <name type="synonym">Gossypium nanking</name>
    <dbReference type="NCBI Taxonomy" id="29729"/>
    <lineage>
        <taxon>Eukaryota</taxon>
        <taxon>Viridiplantae</taxon>
        <taxon>Streptophyta</taxon>
        <taxon>Embryophyta</taxon>
        <taxon>Tracheophyta</taxon>
        <taxon>Spermatophyta</taxon>
        <taxon>Magnoliopsida</taxon>
        <taxon>eudicotyledons</taxon>
        <taxon>Gunneridae</taxon>
        <taxon>Pentapetalae</taxon>
        <taxon>rosids</taxon>
        <taxon>malvids</taxon>
        <taxon>Malvales</taxon>
        <taxon>Malvaceae</taxon>
        <taxon>Malvoideae</taxon>
        <taxon>Gossypium</taxon>
    </lineage>
</organism>
<gene>
    <name evidence="2" type="ORF">PVK06_010449</name>
</gene>
<accession>A0ABR0Q7A1</accession>
<protein>
    <submittedName>
        <fullName evidence="2">Uncharacterized protein</fullName>
    </submittedName>
</protein>
<keyword evidence="1" id="KW-0472">Membrane</keyword>
<sequence length="227" mass="25897">MSVFQLSDAMCVALQRMMNYFCWGLDGGTEGKFIGLRGTGYVPLRNLVAWVVVIYIVLILPSLKHVCSYRPPFKRYEVEGWRRNVDLDFNDSWICDDQSYYVDSLPLLSMESLKLLVIHAKPTDGLIWDFSPDRRYTAKTGYKVTSDSFSMISQFSINSTWQGRCGIWPAYLYPTPLVPFLLRKVQEARGIYERVQRGLSASGGSRGGRWVASCQDRIKCNVDAALF</sequence>
<evidence type="ECO:0000256" key="1">
    <source>
        <dbReference type="SAM" id="Phobius"/>
    </source>
</evidence>
<dbReference type="EMBL" id="JARKNE010000004">
    <property type="protein sequence ID" value="KAK5834773.1"/>
    <property type="molecule type" value="Genomic_DNA"/>
</dbReference>
<evidence type="ECO:0000313" key="3">
    <source>
        <dbReference type="Proteomes" id="UP001358586"/>
    </source>
</evidence>
<keyword evidence="1" id="KW-1133">Transmembrane helix</keyword>
<evidence type="ECO:0000313" key="2">
    <source>
        <dbReference type="EMBL" id="KAK5834773.1"/>
    </source>
</evidence>